<evidence type="ECO:0000256" key="5">
    <source>
        <dbReference type="SAM" id="Phobius"/>
    </source>
</evidence>
<evidence type="ECO:0000256" key="4">
    <source>
        <dbReference type="ARBA" id="ARBA00023136"/>
    </source>
</evidence>
<protein>
    <submittedName>
        <fullName evidence="6">Succinate dehydrogenase subunit D</fullName>
    </submittedName>
</protein>
<keyword evidence="7" id="KW-1185">Reference proteome</keyword>
<dbReference type="GO" id="GO:0016020">
    <property type="term" value="C:membrane"/>
    <property type="evidence" value="ECO:0007669"/>
    <property type="project" value="InterPro"/>
</dbReference>
<evidence type="ECO:0000256" key="2">
    <source>
        <dbReference type="ARBA" id="ARBA00022692"/>
    </source>
</evidence>
<evidence type="ECO:0000313" key="6">
    <source>
        <dbReference type="EMBL" id="AJA45386.1"/>
    </source>
</evidence>
<feature type="transmembrane region" description="Helical" evidence="5">
    <location>
        <begin position="20"/>
        <end position="44"/>
    </location>
</feature>
<dbReference type="RefSeq" id="WP_039105142.1">
    <property type="nucleotide sequence ID" value="NZ_CAMKYU010000006.1"/>
</dbReference>
<evidence type="ECO:0000313" key="7">
    <source>
        <dbReference type="Proteomes" id="UP000030901"/>
    </source>
</evidence>
<keyword evidence="1" id="KW-1003">Cell membrane</keyword>
<organism evidence="6 7">
    <name type="scientific">Frischella perrara</name>
    <dbReference type="NCBI Taxonomy" id="1267021"/>
    <lineage>
        <taxon>Bacteria</taxon>
        <taxon>Pseudomonadati</taxon>
        <taxon>Pseudomonadota</taxon>
        <taxon>Gammaproteobacteria</taxon>
        <taxon>Orbales</taxon>
        <taxon>Orbaceae</taxon>
        <taxon>Frischella</taxon>
    </lineage>
</organism>
<dbReference type="Proteomes" id="UP000030901">
    <property type="component" value="Chromosome"/>
</dbReference>
<dbReference type="InterPro" id="IPR003418">
    <property type="entry name" value="Fumarate_red_D"/>
</dbReference>
<sequence>MTKQTVTTKQSHISPTIGLIKLASLWFAIFAPVVLFIIIFVIPNGDVRTLSHILKITDTMLGKIFLFFMMSLPSWYAFDRILLIFQRFQIYLKRGKLISVFIASIWTLHAFYILFMR</sequence>
<dbReference type="OrthoDB" id="9804636at2"/>
<dbReference type="Pfam" id="PF02313">
    <property type="entry name" value="Fumarate_red_D"/>
    <property type="match status" value="1"/>
</dbReference>
<dbReference type="InterPro" id="IPR034804">
    <property type="entry name" value="SQR/QFR_C/D"/>
</dbReference>
<keyword evidence="4 5" id="KW-0472">Membrane</keyword>
<gene>
    <name evidence="6" type="ORF">FPB0191_01570</name>
</gene>
<keyword evidence="2 5" id="KW-0812">Transmembrane</keyword>
<keyword evidence="3 5" id="KW-1133">Transmembrane helix</keyword>
<dbReference type="HOGENOM" id="CLU_2069761_0_0_6"/>
<dbReference type="STRING" id="1267021.FPB0191_01570"/>
<dbReference type="SUPFAM" id="SSF81343">
    <property type="entry name" value="Fumarate reductase respiratory complex transmembrane subunits"/>
    <property type="match status" value="1"/>
</dbReference>
<feature type="transmembrane region" description="Helical" evidence="5">
    <location>
        <begin position="64"/>
        <end position="85"/>
    </location>
</feature>
<dbReference type="Gene3D" id="1.20.1300.10">
    <property type="entry name" value="Fumarate reductase/succinate dehydrogenase, transmembrane subunit"/>
    <property type="match status" value="1"/>
</dbReference>
<proteinExistence type="predicted"/>
<feature type="transmembrane region" description="Helical" evidence="5">
    <location>
        <begin position="97"/>
        <end position="115"/>
    </location>
</feature>
<dbReference type="EMBL" id="CP009056">
    <property type="protein sequence ID" value="AJA45386.1"/>
    <property type="molecule type" value="Genomic_DNA"/>
</dbReference>
<evidence type="ECO:0000256" key="1">
    <source>
        <dbReference type="ARBA" id="ARBA00022475"/>
    </source>
</evidence>
<reference evidence="6 7" key="1">
    <citation type="journal article" date="2014" name="Appl. Environ. Microbiol.">
        <title>Gut symbionts from distinct hosts exhibit genotoxic activity via divergent colibactin biosynthetic pathways.</title>
        <authorList>
            <person name="Engel P."/>
            <person name="Vizcaino M.I."/>
            <person name="Crawford J.M."/>
        </authorList>
    </citation>
    <scope>NUCLEOTIDE SEQUENCE [LARGE SCALE GENOMIC DNA]</scope>
    <source>
        <strain evidence="6 7">PEB0191</strain>
    </source>
</reference>
<dbReference type="KEGG" id="fpp:FPB0191_01570"/>
<accession>A0A0A7S825</accession>
<name>A0A0A7S825_FRIPE</name>
<evidence type="ECO:0000256" key="3">
    <source>
        <dbReference type="ARBA" id="ARBA00022989"/>
    </source>
</evidence>
<dbReference type="GO" id="GO:0006106">
    <property type="term" value="P:fumarate metabolic process"/>
    <property type="evidence" value="ECO:0007669"/>
    <property type="project" value="InterPro"/>
</dbReference>
<dbReference type="AlphaFoldDB" id="A0A0A7S825"/>